<evidence type="ECO:0000259" key="4">
    <source>
        <dbReference type="Pfam" id="PF02576"/>
    </source>
</evidence>
<protein>
    <recommendedName>
        <fullName evidence="3">Ribosome maturation factor RimP</fullName>
    </recommendedName>
</protein>
<dbReference type="GO" id="GO:0006412">
    <property type="term" value="P:translation"/>
    <property type="evidence" value="ECO:0007669"/>
    <property type="project" value="TreeGrafter"/>
</dbReference>
<dbReference type="HAMAP" id="MF_01077">
    <property type="entry name" value="RimP"/>
    <property type="match status" value="1"/>
</dbReference>
<dbReference type="CDD" id="cd01734">
    <property type="entry name" value="YlxS_C"/>
    <property type="match status" value="1"/>
</dbReference>
<keyword evidence="6" id="KW-1185">Reference proteome</keyword>
<feature type="domain" description="Ribosome maturation factor RimP N-terminal" evidence="4">
    <location>
        <begin position="29"/>
        <end position="109"/>
    </location>
</feature>
<dbReference type="GO" id="GO:0000028">
    <property type="term" value="P:ribosomal small subunit assembly"/>
    <property type="evidence" value="ECO:0007669"/>
    <property type="project" value="TreeGrafter"/>
</dbReference>
<comment type="similarity">
    <text evidence="3">Belongs to the RimP family.</text>
</comment>
<evidence type="ECO:0000256" key="3">
    <source>
        <dbReference type="HAMAP-Rule" id="MF_01077"/>
    </source>
</evidence>
<comment type="subcellular location">
    <subcellularLocation>
        <location evidence="3">Cytoplasm</location>
    </subcellularLocation>
</comment>
<dbReference type="GO" id="GO:0005829">
    <property type="term" value="C:cytosol"/>
    <property type="evidence" value="ECO:0007669"/>
    <property type="project" value="TreeGrafter"/>
</dbReference>
<dbReference type="InterPro" id="IPR028989">
    <property type="entry name" value="RimP_N"/>
</dbReference>
<dbReference type="Proteomes" id="UP000013167">
    <property type="component" value="Unassembled WGS sequence"/>
</dbReference>
<dbReference type="InterPro" id="IPR035956">
    <property type="entry name" value="RimP_N_sf"/>
</dbReference>
<proteinExistence type="inferred from homology"/>
<dbReference type="InterPro" id="IPR003728">
    <property type="entry name" value="Ribosome_maturation_RimP"/>
</dbReference>
<name>N0DZF2_9MICO</name>
<gene>
    <name evidence="3 5" type="primary">rimP</name>
    <name evidence="5" type="ORF">BN10_1150014</name>
</gene>
<dbReference type="PANTHER" id="PTHR33867:SF1">
    <property type="entry name" value="RIBOSOME MATURATION FACTOR RIMP"/>
    <property type="match status" value="1"/>
</dbReference>
<dbReference type="STRING" id="1193181.BN10_1150014"/>
<keyword evidence="2 3" id="KW-0690">Ribosome biogenesis</keyword>
<reference evidence="5 6" key="1">
    <citation type="journal article" date="2013" name="ISME J.">
        <title>A metabolic model for members of the genus Tetrasphaera involved in enhanced biological phosphorus removal.</title>
        <authorList>
            <person name="Kristiansen R."/>
            <person name="Nguyen H.T.T."/>
            <person name="Saunders A.M."/>
            <person name="Nielsen J.L."/>
            <person name="Wimmer R."/>
            <person name="Le V.Q."/>
            <person name="McIlroy S.J."/>
            <person name="Petrovski S."/>
            <person name="Seviour R.J."/>
            <person name="Calteau A."/>
            <person name="Nielsen K.L."/>
            <person name="Nielsen P.H."/>
        </authorList>
    </citation>
    <scope>NUCLEOTIDE SEQUENCE [LARGE SCALE GENOMIC DNA]</scope>
    <source>
        <strain evidence="5 6">Lp2</strain>
    </source>
</reference>
<organism evidence="5 6">
    <name type="scientific">Phycicoccus elongatus Lp2</name>
    <dbReference type="NCBI Taxonomy" id="1193181"/>
    <lineage>
        <taxon>Bacteria</taxon>
        <taxon>Bacillati</taxon>
        <taxon>Actinomycetota</taxon>
        <taxon>Actinomycetes</taxon>
        <taxon>Micrococcales</taxon>
        <taxon>Intrasporangiaceae</taxon>
        <taxon>Phycicoccus</taxon>
    </lineage>
</organism>
<dbReference type="Gene3D" id="3.30.300.70">
    <property type="entry name" value="RimP-like superfamily, N-terminal"/>
    <property type="match status" value="1"/>
</dbReference>
<evidence type="ECO:0000256" key="1">
    <source>
        <dbReference type="ARBA" id="ARBA00022490"/>
    </source>
</evidence>
<dbReference type="HOGENOM" id="CLU_070525_3_0_11"/>
<evidence type="ECO:0000313" key="5">
    <source>
        <dbReference type="EMBL" id="CCH68751.1"/>
    </source>
</evidence>
<comment type="function">
    <text evidence="3">Required for maturation of 30S ribosomal subunits.</text>
</comment>
<evidence type="ECO:0000256" key="2">
    <source>
        <dbReference type="ARBA" id="ARBA00022517"/>
    </source>
</evidence>
<comment type="caution">
    <text evidence="5">The sequence shown here is derived from an EMBL/GenBank/DDBJ whole genome shotgun (WGS) entry which is preliminary data.</text>
</comment>
<dbReference type="Pfam" id="PF02576">
    <property type="entry name" value="RimP_N"/>
    <property type="match status" value="1"/>
</dbReference>
<sequence>MDAPAGVPIQLQRGPVMTTPERLTPVLDAALDGTGLLLDAVTVSPAGKRRVVRVVVDHVLPDEGITDWPTDPLSLDEVADVTHAINAALDAGDVMGEAPYTLEVTSPGVTRPLTERRHFRRNVGRLICIVGAGEIVTGRLLRVTDDALTLHVAGTKKAPPHDVELALGDVGRGEVQIEFNRKDAAGDEPDDSDEEH</sequence>
<dbReference type="InterPro" id="IPR028998">
    <property type="entry name" value="RimP_C"/>
</dbReference>
<accession>N0DZF2</accession>
<dbReference type="SUPFAM" id="SSF75420">
    <property type="entry name" value="YhbC-like, N-terminal domain"/>
    <property type="match status" value="1"/>
</dbReference>
<dbReference type="eggNOG" id="COG0779">
    <property type="taxonomic scope" value="Bacteria"/>
</dbReference>
<dbReference type="AlphaFoldDB" id="N0DZF2"/>
<dbReference type="EMBL" id="CAIZ01000019">
    <property type="protein sequence ID" value="CCH68751.1"/>
    <property type="molecule type" value="Genomic_DNA"/>
</dbReference>
<dbReference type="PANTHER" id="PTHR33867">
    <property type="entry name" value="RIBOSOME MATURATION FACTOR RIMP"/>
    <property type="match status" value="1"/>
</dbReference>
<evidence type="ECO:0000313" key="6">
    <source>
        <dbReference type="Proteomes" id="UP000013167"/>
    </source>
</evidence>
<keyword evidence="1 3" id="KW-0963">Cytoplasm</keyword>
<dbReference type="NCBIfam" id="NF000930">
    <property type="entry name" value="PRK00092.2-2"/>
    <property type="match status" value="1"/>
</dbReference>